<dbReference type="Pfam" id="PF00512">
    <property type="entry name" value="HisKA"/>
    <property type="match status" value="1"/>
</dbReference>
<gene>
    <name evidence="15" type="ORF">B7P34_33625</name>
</gene>
<dbReference type="InterPro" id="IPR003661">
    <property type="entry name" value="HisK_dim/P_dom"/>
</dbReference>
<dbReference type="OrthoDB" id="9786919at2"/>
<name>A0A9X7PDZ5_9ACTN</name>
<evidence type="ECO:0000313" key="15">
    <source>
        <dbReference type="EMBL" id="PSJ24398.1"/>
    </source>
</evidence>
<dbReference type="PROSITE" id="PS50885">
    <property type="entry name" value="HAMP"/>
    <property type="match status" value="1"/>
</dbReference>
<dbReference type="GO" id="GO:0005509">
    <property type="term" value="F:calcium ion binding"/>
    <property type="evidence" value="ECO:0007669"/>
    <property type="project" value="UniProtKB-ARBA"/>
</dbReference>
<evidence type="ECO:0000256" key="9">
    <source>
        <dbReference type="ARBA" id="ARBA00022989"/>
    </source>
</evidence>
<evidence type="ECO:0000256" key="6">
    <source>
        <dbReference type="ARBA" id="ARBA00022679"/>
    </source>
</evidence>
<dbReference type="InterPro" id="IPR005467">
    <property type="entry name" value="His_kinase_dom"/>
</dbReference>
<dbReference type="EC" id="2.7.13.3" evidence="4"/>
<evidence type="ECO:0000256" key="12">
    <source>
        <dbReference type="SAM" id="MobiDB-lite"/>
    </source>
</evidence>
<dbReference type="FunFam" id="1.10.287.130:FF:000001">
    <property type="entry name" value="Two-component sensor histidine kinase"/>
    <property type="match status" value="1"/>
</dbReference>
<evidence type="ECO:0000256" key="2">
    <source>
        <dbReference type="ARBA" id="ARBA00001968"/>
    </source>
</evidence>
<evidence type="ECO:0000256" key="8">
    <source>
        <dbReference type="ARBA" id="ARBA00022777"/>
    </source>
</evidence>
<dbReference type="InterPro" id="IPR003660">
    <property type="entry name" value="HAMP_dom"/>
</dbReference>
<organism evidence="15 16">
    <name type="scientific">Streptosporangium nondiastaticum</name>
    <dbReference type="NCBI Taxonomy" id="35764"/>
    <lineage>
        <taxon>Bacteria</taxon>
        <taxon>Bacillati</taxon>
        <taxon>Actinomycetota</taxon>
        <taxon>Actinomycetes</taxon>
        <taxon>Streptosporangiales</taxon>
        <taxon>Streptosporangiaceae</taxon>
        <taxon>Streptosporangium</taxon>
    </lineage>
</organism>
<dbReference type="CDD" id="cd00075">
    <property type="entry name" value="HATPase"/>
    <property type="match status" value="1"/>
</dbReference>
<evidence type="ECO:0000256" key="1">
    <source>
        <dbReference type="ARBA" id="ARBA00000085"/>
    </source>
</evidence>
<keyword evidence="7" id="KW-0812">Transmembrane</keyword>
<evidence type="ECO:0000256" key="7">
    <source>
        <dbReference type="ARBA" id="ARBA00022692"/>
    </source>
</evidence>
<dbReference type="Pfam" id="PF00672">
    <property type="entry name" value="HAMP"/>
    <property type="match status" value="1"/>
</dbReference>
<sequence>MLSTVVLVAVVCAVIGTVTAIVLRSYLYGQLDGQLAEVVRRAAAPRPPNLWRGGPLSFVQGGGQPIGTVGALTGSDGRVTDSAVSTSPRTWRGDGDPLREPLTAAQSDALARLPRDGRPHDVGLPGRGDYRARSVTAPDGATYLVGIPTASVQETLDTLIVVEVCVTAAGLVAAGIAAAATVRIALGPLRRVAATATRVSELPLHEGEVALHERVPAAEADPRTEVGQVGAALNRMLGHVGSALMARQESEVRVRQFVADASHELRTPLASIRGYAELTRRTGEGGEPVGPRTRHALGRIESEARRMTGLVEDLLLLARLDAGRPQACADLDLSPLVVDAVSDARAAGPGHVWRIDLPAEPVSVRGDAARLHQVLVNLLANARTHTPAGTTVTARVRGASREGWAVVSVEDDGPGIPAELLPNVFERFARGDASRSRAAGGSGLGLAIVRAVVAAHGGRVGVRSVPGRTVFTVELPVRHGRDASSGLSAVAAEGIPPALPRRGRPHLP</sequence>
<evidence type="ECO:0000256" key="11">
    <source>
        <dbReference type="ARBA" id="ARBA00023136"/>
    </source>
</evidence>
<keyword evidence="8 15" id="KW-0418">Kinase</keyword>
<dbReference type="InterPro" id="IPR050428">
    <property type="entry name" value="TCS_sensor_his_kinase"/>
</dbReference>
<keyword evidence="10" id="KW-0902">Two-component regulatory system</keyword>
<dbReference type="InterPro" id="IPR004358">
    <property type="entry name" value="Sig_transdc_His_kin-like_C"/>
</dbReference>
<evidence type="ECO:0000256" key="4">
    <source>
        <dbReference type="ARBA" id="ARBA00012438"/>
    </source>
</evidence>
<keyword evidence="5" id="KW-0597">Phosphoprotein</keyword>
<dbReference type="GO" id="GO:0005886">
    <property type="term" value="C:plasma membrane"/>
    <property type="evidence" value="ECO:0007669"/>
    <property type="project" value="UniProtKB-SubCell"/>
</dbReference>
<dbReference type="GO" id="GO:0000155">
    <property type="term" value="F:phosphorelay sensor kinase activity"/>
    <property type="evidence" value="ECO:0007669"/>
    <property type="project" value="InterPro"/>
</dbReference>
<dbReference type="Gene3D" id="3.30.565.10">
    <property type="entry name" value="Histidine kinase-like ATPase, C-terminal domain"/>
    <property type="match status" value="1"/>
</dbReference>
<keyword evidence="6" id="KW-0808">Transferase</keyword>
<dbReference type="EMBL" id="PXWG01000197">
    <property type="protein sequence ID" value="PSJ24398.1"/>
    <property type="molecule type" value="Genomic_DNA"/>
</dbReference>
<feature type="domain" description="HAMP" evidence="14">
    <location>
        <begin position="183"/>
        <end position="245"/>
    </location>
</feature>
<dbReference type="InterPro" id="IPR003594">
    <property type="entry name" value="HATPase_dom"/>
</dbReference>
<dbReference type="SUPFAM" id="SSF55874">
    <property type="entry name" value="ATPase domain of HSP90 chaperone/DNA topoisomerase II/histidine kinase"/>
    <property type="match status" value="1"/>
</dbReference>
<dbReference type="Gene3D" id="6.10.340.10">
    <property type="match status" value="1"/>
</dbReference>
<dbReference type="Gene3D" id="1.10.287.130">
    <property type="match status" value="1"/>
</dbReference>
<dbReference type="SUPFAM" id="SSF47384">
    <property type="entry name" value="Homodimeric domain of signal transducing histidine kinase"/>
    <property type="match status" value="1"/>
</dbReference>
<feature type="domain" description="Histidine kinase" evidence="13">
    <location>
        <begin position="260"/>
        <end position="479"/>
    </location>
</feature>
<dbReference type="InterPro" id="IPR036890">
    <property type="entry name" value="HATPase_C_sf"/>
</dbReference>
<keyword evidence="16" id="KW-1185">Reference proteome</keyword>
<dbReference type="PANTHER" id="PTHR45436:SF5">
    <property type="entry name" value="SENSOR HISTIDINE KINASE TRCS"/>
    <property type="match status" value="1"/>
</dbReference>
<dbReference type="SMART" id="SM00388">
    <property type="entry name" value="HisKA"/>
    <property type="match status" value="1"/>
</dbReference>
<accession>A0A9X7PDZ5</accession>
<comment type="cofactor">
    <cofactor evidence="2">
        <name>a divalent metal cation</name>
        <dbReference type="ChEBI" id="CHEBI:60240"/>
    </cofactor>
</comment>
<dbReference type="AlphaFoldDB" id="A0A9X7PDZ5"/>
<dbReference type="PRINTS" id="PR00344">
    <property type="entry name" value="BCTRLSENSOR"/>
</dbReference>
<dbReference type="CDD" id="cd06225">
    <property type="entry name" value="HAMP"/>
    <property type="match status" value="1"/>
</dbReference>
<evidence type="ECO:0000259" key="13">
    <source>
        <dbReference type="PROSITE" id="PS50109"/>
    </source>
</evidence>
<evidence type="ECO:0000256" key="3">
    <source>
        <dbReference type="ARBA" id="ARBA00004236"/>
    </source>
</evidence>
<keyword evidence="9" id="KW-1133">Transmembrane helix</keyword>
<dbReference type="SMART" id="SM00304">
    <property type="entry name" value="HAMP"/>
    <property type="match status" value="1"/>
</dbReference>
<comment type="caution">
    <text evidence="15">The sequence shown here is derived from an EMBL/GenBank/DDBJ whole genome shotgun (WGS) entry which is preliminary data.</text>
</comment>
<dbReference type="Pfam" id="PF02518">
    <property type="entry name" value="HATPase_c"/>
    <property type="match status" value="1"/>
</dbReference>
<reference evidence="15 16" key="1">
    <citation type="submission" date="2018-03" db="EMBL/GenBank/DDBJ databases">
        <title>Chitinolytic properties of Streptosporangium nondiastaticum TBG75A20.</title>
        <authorList>
            <person name="Gayathri V."/>
            <person name="Shiburaj S."/>
        </authorList>
    </citation>
    <scope>NUCLEOTIDE SEQUENCE [LARGE SCALE GENOMIC DNA]</scope>
    <source>
        <strain evidence="15 16">TBG75A20</strain>
    </source>
</reference>
<evidence type="ECO:0000256" key="5">
    <source>
        <dbReference type="ARBA" id="ARBA00022553"/>
    </source>
</evidence>
<dbReference type="InterPro" id="IPR036097">
    <property type="entry name" value="HisK_dim/P_sf"/>
</dbReference>
<dbReference type="Proteomes" id="UP000242427">
    <property type="component" value="Unassembled WGS sequence"/>
</dbReference>
<dbReference type="CDD" id="cd00082">
    <property type="entry name" value="HisKA"/>
    <property type="match status" value="1"/>
</dbReference>
<feature type="region of interest" description="Disordered" evidence="12">
    <location>
        <begin position="77"/>
        <end position="99"/>
    </location>
</feature>
<evidence type="ECO:0000259" key="14">
    <source>
        <dbReference type="PROSITE" id="PS50885"/>
    </source>
</evidence>
<dbReference type="PROSITE" id="PS50109">
    <property type="entry name" value="HIS_KIN"/>
    <property type="match status" value="1"/>
</dbReference>
<evidence type="ECO:0000256" key="10">
    <source>
        <dbReference type="ARBA" id="ARBA00023012"/>
    </source>
</evidence>
<proteinExistence type="predicted"/>
<comment type="subcellular location">
    <subcellularLocation>
        <location evidence="3">Cell membrane</location>
    </subcellularLocation>
</comment>
<protein>
    <recommendedName>
        <fullName evidence="4">histidine kinase</fullName>
        <ecNumber evidence="4">2.7.13.3</ecNumber>
    </recommendedName>
</protein>
<evidence type="ECO:0000313" key="16">
    <source>
        <dbReference type="Proteomes" id="UP000242427"/>
    </source>
</evidence>
<dbReference type="SMART" id="SM00387">
    <property type="entry name" value="HATPase_c"/>
    <property type="match status" value="1"/>
</dbReference>
<dbReference type="PANTHER" id="PTHR45436">
    <property type="entry name" value="SENSOR HISTIDINE KINASE YKOH"/>
    <property type="match status" value="1"/>
</dbReference>
<dbReference type="FunFam" id="3.30.565.10:FF:000006">
    <property type="entry name" value="Sensor histidine kinase WalK"/>
    <property type="match status" value="1"/>
</dbReference>
<keyword evidence="11" id="KW-0472">Membrane</keyword>
<comment type="catalytic activity">
    <reaction evidence="1">
        <text>ATP + protein L-histidine = ADP + protein N-phospho-L-histidine.</text>
        <dbReference type="EC" id="2.7.13.3"/>
    </reaction>
</comment>